<protein>
    <recommendedName>
        <fullName evidence="2">EB domain-containing protein</fullName>
    </recommendedName>
</protein>
<evidence type="ECO:0000313" key="5">
    <source>
        <dbReference type="Proteomes" id="UP000440578"/>
    </source>
</evidence>
<keyword evidence="1" id="KW-0472">Membrane</keyword>
<dbReference type="Proteomes" id="UP000440578">
    <property type="component" value="Unassembled WGS sequence"/>
</dbReference>
<dbReference type="Pfam" id="PF01683">
    <property type="entry name" value="EB"/>
    <property type="match status" value="1"/>
</dbReference>
<gene>
    <name evidence="4" type="ORF">FJT64_004078</name>
    <name evidence="3" type="ORF">FJT64_010934</name>
</gene>
<evidence type="ECO:0000313" key="4">
    <source>
        <dbReference type="EMBL" id="KAF0298567.1"/>
    </source>
</evidence>
<dbReference type="EMBL" id="VIIS01001426">
    <property type="protein sequence ID" value="KAF0298567.1"/>
    <property type="molecule type" value="Genomic_DNA"/>
</dbReference>
<feature type="transmembrane region" description="Helical" evidence="1">
    <location>
        <begin position="12"/>
        <end position="38"/>
    </location>
</feature>
<evidence type="ECO:0000256" key="1">
    <source>
        <dbReference type="SAM" id="Phobius"/>
    </source>
</evidence>
<name>A0A6A4VB66_AMPAM</name>
<dbReference type="InterPro" id="IPR006149">
    <property type="entry name" value="EB_dom"/>
</dbReference>
<sequence>MRHRRSEYEGILNILHICMLILVALFFLLMVLCLWNMARLVREIVKGWLAHRSAAKRASAEPPDDVANDSYTSWLDTCLPRRGLREPCEVNPQCRARDEHSVCLPEKSTCGCLRGYRNIGGRCQFMFAVTEPTLPPAEDAELERVLGISRAGRRREQELHRQSFVRGLAVTGVLVGFTFFVFTVAWLVSRRVRQKEREEAEALPEKYAAPPPYSVSKLGGSYDDMAAAVAYNQAGPVA</sequence>
<accession>A0A6A4VB66</accession>
<comment type="caution">
    <text evidence="3">The sequence shown here is derived from an EMBL/GenBank/DDBJ whole genome shotgun (WGS) entry which is preliminary data.</text>
</comment>
<organism evidence="3 5">
    <name type="scientific">Amphibalanus amphitrite</name>
    <name type="common">Striped barnacle</name>
    <name type="synonym">Balanus amphitrite</name>
    <dbReference type="NCBI Taxonomy" id="1232801"/>
    <lineage>
        <taxon>Eukaryota</taxon>
        <taxon>Metazoa</taxon>
        <taxon>Ecdysozoa</taxon>
        <taxon>Arthropoda</taxon>
        <taxon>Crustacea</taxon>
        <taxon>Multicrustacea</taxon>
        <taxon>Cirripedia</taxon>
        <taxon>Thoracica</taxon>
        <taxon>Thoracicalcarea</taxon>
        <taxon>Balanomorpha</taxon>
        <taxon>Balanoidea</taxon>
        <taxon>Balanidae</taxon>
        <taxon>Amphibalaninae</taxon>
        <taxon>Amphibalanus</taxon>
    </lineage>
</organism>
<feature type="domain" description="EB" evidence="2">
    <location>
        <begin position="74"/>
        <end position="123"/>
    </location>
</feature>
<dbReference type="EMBL" id="VIIS01001923">
    <property type="protein sequence ID" value="KAF0290903.1"/>
    <property type="molecule type" value="Genomic_DNA"/>
</dbReference>
<keyword evidence="1" id="KW-1133">Transmembrane helix</keyword>
<feature type="transmembrane region" description="Helical" evidence="1">
    <location>
        <begin position="164"/>
        <end position="188"/>
    </location>
</feature>
<keyword evidence="5" id="KW-1185">Reference proteome</keyword>
<proteinExistence type="predicted"/>
<evidence type="ECO:0000313" key="3">
    <source>
        <dbReference type="EMBL" id="KAF0290903.1"/>
    </source>
</evidence>
<evidence type="ECO:0000259" key="2">
    <source>
        <dbReference type="Pfam" id="PF01683"/>
    </source>
</evidence>
<dbReference type="AlphaFoldDB" id="A0A6A4VB66"/>
<reference evidence="3 5" key="1">
    <citation type="submission" date="2019-07" db="EMBL/GenBank/DDBJ databases">
        <title>Draft genome assembly of a fouling barnacle, Amphibalanus amphitrite (Darwin, 1854): The first reference genome for Thecostraca.</title>
        <authorList>
            <person name="Kim W."/>
        </authorList>
    </citation>
    <scope>NUCLEOTIDE SEQUENCE [LARGE SCALE GENOMIC DNA]</scope>
    <source>
        <strain evidence="3">SNU_AA5</strain>
        <tissue evidence="3">Soma without cirri and trophi</tissue>
    </source>
</reference>
<keyword evidence="1" id="KW-0812">Transmembrane</keyword>